<feature type="domain" description="M23ase beta-sheet core" evidence="3">
    <location>
        <begin position="264"/>
        <end position="357"/>
    </location>
</feature>
<dbReference type="InterPro" id="IPR050570">
    <property type="entry name" value="Cell_wall_metabolism_enzyme"/>
</dbReference>
<sequence length="378" mass="38025">MTLHLTLASAPASAAPGDNGAGPAAAQSTVDAAGAEVARVEGLLAAAELELQRLTVTAEAAGEASRVAAEELTAAQTAAAGTAAELATAQAATVATRDDVAELGRESYMGADALGGAVTLLGARSPEDLLERAAMLHLVGDDQAQRLEALRNAEAQVQRADQAARDALAARDVAAQAADRAAVDAQAQLAQAQVAYDSTETEKVALEAQLRAAQVQLLTVRGNADADAMVQKRQQAVAAASAAGTESLAAGRVTSCFGSRWGTNHNGVDIAAPIGTPIYAPDAGVVLQAGPANGFGLAVYIQHADGTISLYGHINQAFVSAGQRVAAGEQIAEVGNRGQSTGPHVHVEVHTGGLYVNRTDPAPWLAARGISLGGACSG</sequence>
<dbReference type="OMA" id="YGHINQA"/>
<dbReference type="OrthoDB" id="1099523at2"/>
<dbReference type="STRING" id="477641.MODMU_1940"/>
<dbReference type="EMBL" id="FO203431">
    <property type="protein sequence ID" value="CCH87376.1"/>
    <property type="molecule type" value="Genomic_DNA"/>
</dbReference>
<evidence type="ECO:0000313" key="5">
    <source>
        <dbReference type="Proteomes" id="UP000006461"/>
    </source>
</evidence>
<organism evidence="4 5">
    <name type="scientific">Modestobacter italicus (strain DSM 44449 / CECT 9708 / BC 501)</name>
    <dbReference type="NCBI Taxonomy" id="2732864"/>
    <lineage>
        <taxon>Bacteria</taxon>
        <taxon>Bacillati</taxon>
        <taxon>Actinomycetota</taxon>
        <taxon>Actinomycetes</taxon>
        <taxon>Geodermatophilales</taxon>
        <taxon>Geodermatophilaceae</taxon>
        <taxon>Modestobacter</taxon>
    </lineage>
</organism>
<dbReference type="Pfam" id="PF01551">
    <property type="entry name" value="Peptidase_M23"/>
    <property type="match status" value="1"/>
</dbReference>
<name>I4EVG3_MODI5</name>
<keyword evidence="1" id="KW-0175">Coiled coil</keyword>
<evidence type="ECO:0000256" key="2">
    <source>
        <dbReference type="SAM" id="MobiDB-lite"/>
    </source>
</evidence>
<evidence type="ECO:0000256" key="1">
    <source>
        <dbReference type="SAM" id="Coils"/>
    </source>
</evidence>
<feature type="coiled-coil region" evidence="1">
    <location>
        <begin position="150"/>
        <end position="216"/>
    </location>
</feature>
<dbReference type="eggNOG" id="COG0739">
    <property type="taxonomic scope" value="Bacteria"/>
</dbReference>
<proteinExistence type="predicted"/>
<gene>
    <name evidence="4" type="ordered locus">MODMU_1940</name>
</gene>
<dbReference type="Proteomes" id="UP000006461">
    <property type="component" value="Chromosome"/>
</dbReference>
<protein>
    <submittedName>
        <fullName evidence="4">Peptidase M23</fullName>
    </submittedName>
</protein>
<dbReference type="AlphaFoldDB" id="I4EVG3"/>
<dbReference type="SUPFAM" id="SSF51261">
    <property type="entry name" value="Duplicated hybrid motif"/>
    <property type="match status" value="1"/>
</dbReference>
<dbReference type="InterPro" id="IPR016047">
    <property type="entry name" value="M23ase_b-sheet_dom"/>
</dbReference>
<feature type="coiled-coil region" evidence="1">
    <location>
        <begin position="37"/>
        <end position="64"/>
    </location>
</feature>
<keyword evidence="5" id="KW-1185">Reference proteome</keyword>
<feature type="compositionally biased region" description="Low complexity" evidence="2">
    <location>
        <begin position="8"/>
        <end position="26"/>
    </location>
</feature>
<dbReference type="CDD" id="cd12797">
    <property type="entry name" value="M23_peptidase"/>
    <property type="match status" value="1"/>
</dbReference>
<evidence type="ECO:0000259" key="3">
    <source>
        <dbReference type="Pfam" id="PF01551"/>
    </source>
</evidence>
<accession>I4EVG3</accession>
<dbReference type="Gene3D" id="2.70.70.10">
    <property type="entry name" value="Glucose Permease (Domain IIA)"/>
    <property type="match status" value="1"/>
</dbReference>
<dbReference type="KEGG" id="mmar:MODMU_1940"/>
<dbReference type="GO" id="GO:0004222">
    <property type="term" value="F:metalloendopeptidase activity"/>
    <property type="evidence" value="ECO:0007669"/>
    <property type="project" value="TreeGrafter"/>
</dbReference>
<reference evidence="4 5" key="1">
    <citation type="journal article" date="2012" name="J. Bacteriol.">
        <title>Genome Sequence of Radiation-Resistant Modestobacter marinus Strain BC501, a Representative Actinobacterium That Thrives on Calcareous Stone Surfaces.</title>
        <authorList>
            <person name="Normand P."/>
            <person name="Gury J."/>
            <person name="Pujic P."/>
            <person name="Chouaia B."/>
            <person name="Crotti E."/>
            <person name="Brusetti L."/>
            <person name="Daffonchio D."/>
            <person name="Vacherie B."/>
            <person name="Barbe V."/>
            <person name="Medigue C."/>
            <person name="Calteau A."/>
            <person name="Ghodhbane-Gtari F."/>
            <person name="Essoussi I."/>
            <person name="Nouioui I."/>
            <person name="Abbassi-Ghozzi I."/>
            <person name="Gtari M."/>
        </authorList>
    </citation>
    <scope>NUCLEOTIDE SEQUENCE [LARGE SCALE GENOMIC DNA]</scope>
    <source>
        <strain evidence="5">BC 501</strain>
    </source>
</reference>
<dbReference type="PANTHER" id="PTHR21666">
    <property type="entry name" value="PEPTIDASE-RELATED"/>
    <property type="match status" value="1"/>
</dbReference>
<dbReference type="HOGENOM" id="CLU_029425_3_5_11"/>
<dbReference type="PANTHER" id="PTHR21666:SF270">
    <property type="entry name" value="MUREIN HYDROLASE ACTIVATOR ENVC"/>
    <property type="match status" value="1"/>
</dbReference>
<evidence type="ECO:0000313" key="4">
    <source>
        <dbReference type="EMBL" id="CCH87376.1"/>
    </source>
</evidence>
<feature type="region of interest" description="Disordered" evidence="2">
    <location>
        <begin position="7"/>
        <end position="26"/>
    </location>
</feature>
<dbReference type="InterPro" id="IPR011055">
    <property type="entry name" value="Dup_hybrid_motif"/>
</dbReference>